<dbReference type="EMBL" id="AKIJ01000003">
    <property type="protein sequence ID" value="KFG26182.1"/>
    <property type="molecule type" value="Genomic_DNA"/>
</dbReference>
<feature type="transmembrane region" description="Helical" evidence="9">
    <location>
        <begin position="241"/>
        <end position="260"/>
    </location>
</feature>
<dbReference type="GO" id="GO:0005524">
    <property type="term" value="F:ATP binding"/>
    <property type="evidence" value="ECO:0007669"/>
    <property type="project" value="UniProtKB-KW"/>
</dbReference>
<keyword evidence="8 9" id="KW-0472">Membrane</keyword>
<gene>
    <name evidence="10" type="ORF">NERG_00843</name>
    <name evidence="11" type="ORF">NESG_01298</name>
</gene>
<evidence type="ECO:0000256" key="5">
    <source>
        <dbReference type="ARBA" id="ARBA00022741"/>
    </source>
</evidence>
<dbReference type="Proteomes" id="UP000005622">
    <property type="component" value="Unassembled WGS sequence"/>
</dbReference>
<reference evidence="11 12" key="3">
    <citation type="journal article" date="2014" name="Genome Announc.">
        <title>Genome Sequence of the Microsporidian Species Nematocida sp1 Strain ERTm6 (ATCC PRA-372).</title>
        <authorList>
            <person name="Bakowski M.A."/>
            <person name="Priest M."/>
            <person name="Young S."/>
            <person name="Cuomo C.A."/>
            <person name="Troemel E.R."/>
        </authorList>
    </citation>
    <scope>NUCLEOTIDE SEQUENCE [LARGE SCALE GENOMIC DNA]</scope>
    <source>
        <strain evidence="11 12">ERTm6</strain>
    </source>
</reference>
<keyword evidence="7 9" id="KW-1133">Transmembrane helix</keyword>
<evidence type="ECO:0000313" key="11">
    <source>
        <dbReference type="EMBL" id="KFG26182.1"/>
    </source>
</evidence>
<dbReference type="EMBL" id="JH604634">
    <property type="protein sequence ID" value="EHY66147.1"/>
    <property type="molecule type" value="Genomic_DNA"/>
</dbReference>
<dbReference type="AlphaFoldDB" id="H8ZB94"/>
<comment type="subcellular location">
    <subcellularLocation>
        <location evidence="1 9">Membrane</location>
        <topology evidence="1 9">Multi-pass membrane protein</topology>
    </subcellularLocation>
</comment>
<keyword evidence="6 9" id="KW-0067">ATP-binding</keyword>
<evidence type="ECO:0000256" key="2">
    <source>
        <dbReference type="ARBA" id="ARBA00007127"/>
    </source>
</evidence>
<dbReference type="InterPro" id="IPR004667">
    <property type="entry name" value="ADP_ATP_car_bac_type"/>
</dbReference>
<dbReference type="GO" id="GO:0005471">
    <property type="term" value="F:ATP:ADP antiporter activity"/>
    <property type="evidence" value="ECO:0007669"/>
    <property type="project" value="InterPro"/>
</dbReference>
<feature type="transmembrane region" description="Helical" evidence="9">
    <location>
        <begin position="110"/>
        <end position="129"/>
    </location>
</feature>
<feature type="transmembrane region" description="Helical" evidence="9">
    <location>
        <begin position="376"/>
        <end position="400"/>
    </location>
</feature>
<sequence>MQTTGLNNYYRNSSLPTEEAHEEQADQCSRFFKVLKVEYPKFFTMAFLYYCIVLAYSILRDTKDAVVLDRMLPASIQYLKSFIVMGVTMGFAVVFQLLLARGITLERLMFVFNAGFGIFFFVYALILLPSMNYIEPYKFWIHDIFADKKMFINGLSFLQGFFLTINFWTGTLIYISAELWGNIMASLMFFAVANEICPLKQALRFYPLFIIAANLGLVTSGGSMMLNYYVLTSFPQHKTKIISGFVTFVSALCAVNVFTYRHLVKNIIPYPIYIMSEGAQQRAKSKEKIGIIDGFKIMLKTPIVFHLSITVLAYGLCTNLTEAAFKSALRSTSKSQGTDVMTSVVYVQGKQQITIGLMVIMILLSPVKSLIQKRGWNSLGVITPAVSLFSALFFLTLVWANSSVTVTGKEAENLLNRIGKKLFTSLGWVERPVLESEVGFYAVNCIKIMKYAAFDIGKEAIGIKIPKEYKARFKGVYDGVCGKLGKSLSSNVQIVILGLLNLNDIRTAAALLVVSVLMVCTMWMFSTIYLGRKYDEAVREDRDLYIGEASSSKQLKKESKLVQ</sequence>
<accession>A0A086J214</accession>
<evidence type="ECO:0000256" key="4">
    <source>
        <dbReference type="ARBA" id="ARBA00022692"/>
    </source>
</evidence>
<evidence type="ECO:0000256" key="3">
    <source>
        <dbReference type="ARBA" id="ARBA00022448"/>
    </source>
</evidence>
<organism evidence="10">
    <name type="scientific">Nematocida ausubeli (strain ATCC PRA-371 / ERTm2)</name>
    <name type="common">Nematode killer fungus</name>
    <dbReference type="NCBI Taxonomy" id="1913371"/>
    <lineage>
        <taxon>Eukaryota</taxon>
        <taxon>Fungi</taxon>
        <taxon>Fungi incertae sedis</taxon>
        <taxon>Microsporidia</taxon>
        <taxon>Nematocida</taxon>
    </lineage>
</organism>
<evidence type="ECO:0000256" key="7">
    <source>
        <dbReference type="ARBA" id="ARBA00022989"/>
    </source>
</evidence>
<name>H8ZB94_NEMA1</name>
<evidence type="ECO:0000256" key="9">
    <source>
        <dbReference type="RuleBase" id="RU363121"/>
    </source>
</evidence>
<dbReference type="Proteomes" id="UP000054524">
    <property type="component" value="Unassembled WGS sequence"/>
</dbReference>
<feature type="transmembrane region" description="Helical" evidence="9">
    <location>
        <begin position="150"/>
        <end position="168"/>
    </location>
</feature>
<feature type="transmembrane region" description="Helical" evidence="9">
    <location>
        <begin position="205"/>
        <end position="229"/>
    </location>
</feature>
<accession>H8ZB94</accession>
<proteinExistence type="inferred from homology"/>
<dbReference type="Pfam" id="PF03219">
    <property type="entry name" value="TLC"/>
    <property type="match status" value="1"/>
</dbReference>
<keyword evidence="3 9" id="KW-0813">Transport</keyword>
<evidence type="ECO:0000256" key="1">
    <source>
        <dbReference type="ARBA" id="ARBA00004141"/>
    </source>
</evidence>
<dbReference type="PANTHER" id="PTHR31187">
    <property type="match status" value="1"/>
</dbReference>
<keyword evidence="5 9" id="KW-0547">Nucleotide-binding</keyword>
<evidence type="ECO:0000313" key="10">
    <source>
        <dbReference type="EMBL" id="EHY66147.1"/>
    </source>
</evidence>
<dbReference type="HOGENOM" id="CLU_023964_1_0_1"/>
<evidence type="ECO:0000256" key="6">
    <source>
        <dbReference type="ARBA" id="ARBA00022840"/>
    </source>
</evidence>
<dbReference type="STRING" id="944018.H8ZB94"/>
<feature type="transmembrane region" description="Helical" evidence="9">
    <location>
        <begin position="174"/>
        <end position="193"/>
    </location>
</feature>
<feature type="transmembrane region" description="Helical" evidence="9">
    <location>
        <begin position="508"/>
        <end position="530"/>
    </location>
</feature>
<reference evidence="10" key="1">
    <citation type="submission" date="2011-03" db="EMBL/GenBank/DDBJ databases">
        <title>The Genome Sequence of Nematocida sp1 strain ERTm2.</title>
        <authorList>
            <consortium name="The Broad Institute Genome Sequencing Platform"/>
            <consortium name="The Broad Institute Genome Sequencing Center for Infectious Disease"/>
            <person name="Cuomo C."/>
            <person name="Troemel E."/>
            <person name="Young S.K."/>
            <person name="Zeng Q."/>
            <person name="Gargeya S."/>
            <person name="Fitzgerald M."/>
            <person name="Haas B."/>
            <person name="Abouelleil A."/>
            <person name="Alvarado L."/>
            <person name="Arachchi H.M."/>
            <person name="Berlin A."/>
            <person name="Brown A."/>
            <person name="Chapman S.B."/>
            <person name="Chen Z."/>
            <person name="Dunbar C."/>
            <person name="Freedman E."/>
            <person name="Gearin G."/>
            <person name="Gellesch M."/>
            <person name="Goldberg J."/>
            <person name="Griggs A."/>
            <person name="Gujja S."/>
            <person name="Heilman E.R."/>
            <person name="Heiman D."/>
            <person name="Howarth C."/>
            <person name="Larson L."/>
            <person name="Lui A."/>
            <person name="MacDonald P.J.P."/>
            <person name="Mehta T."/>
            <person name="Montmayeur A."/>
            <person name="Murphy C."/>
            <person name="Neiman D."/>
            <person name="Pearson M."/>
            <person name="Priest M."/>
            <person name="Roberts A."/>
            <person name="Saif S."/>
            <person name="Shea T."/>
            <person name="Shenoy N."/>
            <person name="Sisk P."/>
            <person name="Stolte C."/>
            <person name="Sykes S."/>
            <person name="White J."/>
            <person name="Yandava C."/>
            <person name="Wortman J."/>
            <person name="Nusbaum C."/>
            <person name="Birren B."/>
        </authorList>
    </citation>
    <scope>NUCLEOTIDE SEQUENCE</scope>
    <source>
        <strain evidence="10">ERTm2</strain>
    </source>
</reference>
<evidence type="ECO:0000256" key="8">
    <source>
        <dbReference type="ARBA" id="ARBA00023136"/>
    </source>
</evidence>
<feature type="transmembrane region" description="Helical" evidence="9">
    <location>
        <begin position="345"/>
        <end position="364"/>
    </location>
</feature>
<dbReference type="PANTHER" id="PTHR31187:SF1">
    <property type="entry name" value="ADP,ATP CARRIER PROTEIN 1"/>
    <property type="match status" value="1"/>
</dbReference>
<evidence type="ECO:0000313" key="12">
    <source>
        <dbReference type="Proteomes" id="UP000054524"/>
    </source>
</evidence>
<dbReference type="GO" id="GO:0016020">
    <property type="term" value="C:membrane"/>
    <property type="evidence" value="ECO:0007669"/>
    <property type="project" value="UniProtKB-SubCell"/>
</dbReference>
<feature type="transmembrane region" description="Helical" evidence="9">
    <location>
        <begin position="303"/>
        <end position="325"/>
    </location>
</feature>
<keyword evidence="12" id="KW-1185">Reference proteome</keyword>
<feature type="transmembrane region" description="Helical" evidence="9">
    <location>
        <begin position="79"/>
        <end position="98"/>
    </location>
</feature>
<keyword evidence="4 9" id="KW-0812">Transmembrane</keyword>
<comment type="similarity">
    <text evidence="2 9">Belongs to the ADP/ATP translocase tlc family.</text>
</comment>
<reference evidence="11" key="2">
    <citation type="submission" date="2012-10" db="EMBL/GenBank/DDBJ databases">
        <authorList>
            <consortium name="The Broad Institute Genome Sequencing Platform"/>
            <consortium name="The Broad Institute Genome Sequencing Center for Infectious Disease"/>
            <person name="Cuomo C."/>
            <person name="Troemel E."/>
            <person name="Walker B."/>
            <person name="Young S.K."/>
            <person name="Zeng Q."/>
            <person name="Gargeya S."/>
            <person name="Fitzgerald M."/>
            <person name="Haas B."/>
            <person name="Abouelleil A."/>
            <person name="Alvarado L."/>
            <person name="Arachchi H.M."/>
            <person name="Berlin A.M."/>
            <person name="Chapman S.B."/>
            <person name="Goldberg J."/>
            <person name="Griggs A."/>
            <person name="Gujja S."/>
            <person name="Hansen M."/>
            <person name="Howarth C."/>
            <person name="Imamovic A."/>
            <person name="Larimer J."/>
            <person name="McCowan C."/>
            <person name="Murphy C."/>
            <person name="Neiman D."/>
            <person name="Pearson M."/>
            <person name="Priest M."/>
            <person name="Roberts A."/>
            <person name="Saif S."/>
            <person name="Shea T."/>
            <person name="Sisk P."/>
            <person name="Sykes S."/>
            <person name="Wortman J."/>
            <person name="Nusbaum C."/>
            <person name="Birren B."/>
        </authorList>
    </citation>
    <scope>NUCLEOTIDE SEQUENCE</scope>
    <source>
        <strain evidence="11">ERTm6</strain>
    </source>
</reference>
<feature type="transmembrane region" description="Helical" evidence="9">
    <location>
        <begin position="42"/>
        <end position="59"/>
    </location>
</feature>
<protein>
    <recommendedName>
        <fullName evidence="9">ADP,ATP carrier protein</fullName>
    </recommendedName>
</protein>